<protein>
    <submittedName>
        <fullName evidence="2">ImmA/IrrE family metallo-endopeptidase</fullName>
    </submittedName>
</protein>
<evidence type="ECO:0000259" key="1">
    <source>
        <dbReference type="Pfam" id="PF06114"/>
    </source>
</evidence>
<evidence type="ECO:0000313" key="2">
    <source>
        <dbReference type="EMBL" id="MDT2538254.1"/>
    </source>
</evidence>
<feature type="domain" description="IrrE N-terminal-like" evidence="1">
    <location>
        <begin position="12"/>
        <end position="89"/>
    </location>
</feature>
<gene>
    <name evidence="2" type="ORF">P7D78_08965</name>
</gene>
<dbReference type="InterPro" id="IPR010359">
    <property type="entry name" value="IrrE_HExxH"/>
</dbReference>
<proteinExistence type="predicted"/>
<organism evidence="2 3">
    <name type="scientific">Enterococcus raffinosus</name>
    <dbReference type="NCBI Taxonomy" id="71452"/>
    <lineage>
        <taxon>Bacteria</taxon>
        <taxon>Bacillati</taxon>
        <taxon>Bacillota</taxon>
        <taxon>Bacilli</taxon>
        <taxon>Lactobacillales</taxon>
        <taxon>Enterococcaceae</taxon>
        <taxon>Enterococcus</taxon>
    </lineage>
</organism>
<reference evidence="2" key="1">
    <citation type="submission" date="2023-03" db="EMBL/GenBank/DDBJ databases">
        <authorList>
            <person name="Shen W."/>
            <person name="Cai J."/>
        </authorList>
    </citation>
    <scope>NUCLEOTIDE SEQUENCE</scope>
    <source>
        <strain evidence="2">B646-2</strain>
    </source>
</reference>
<sequence length="112" mass="13172">MEDVERILHANGIELVLLDIEKEGYYLDKEKTMVVCKNLSDQKMKRVILHELKHALDHSELTPLYDRFTFHAKMEAEANSYMVNYLINENDGYFNYSDVLKEFNLGLGWSPK</sequence>
<dbReference type="Proteomes" id="UP001249240">
    <property type="component" value="Unassembled WGS sequence"/>
</dbReference>
<name>A0AAW8SWT7_9ENTE</name>
<accession>A0AAW8SWT7</accession>
<dbReference type="RefSeq" id="WP_270718725.1">
    <property type="nucleotide sequence ID" value="NZ_JAQESB010000060.1"/>
</dbReference>
<evidence type="ECO:0000313" key="3">
    <source>
        <dbReference type="Proteomes" id="UP001249240"/>
    </source>
</evidence>
<dbReference type="Gene3D" id="1.10.10.2910">
    <property type="match status" value="1"/>
</dbReference>
<dbReference type="AlphaFoldDB" id="A0AAW8SWT7"/>
<comment type="caution">
    <text evidence="2">The sequence shown here is derived from an EMBL/GenBank/DDBJ whole genome shotgun (WGS) entry which is preliminary data.</text>
</comment>
<dbReference type="EMBL" id="JARPXM010000007">
    <property type="protein sequence ID" value="MDT2538254.1"/>
    <property type="molecule type" value="Genomic_DNA"/>
</dbReference>
<dbReference type="Pfam" id="PF06114">
    <property type="entry name" value="Peptidase_M78"/>
    <property type="match status" value="1"/>
</dbReference>